<dbReference type="GO" id="GO:0005524">
    <property type="term" value="F:ATP binding"/>
    <property type="evidence" value="ECO:0007669"/>
    <property type="project" value="UniProtKB-KW"/>
</dbReference>
<dbReference type="Gene3D" id="1.10.20.60">
    <property type="entry name" value="Glu-tRNAGln amidotransferase C subunit, N-terminal domain"/>
    <property type="match status" value="1"/>
</dbReference>
<dbReference type="HAMAP" id="MF_00122">
    <property type="entry name" value="GatC"/>
    <property type="match status" value="1"/>
</dbReference>
<dbReference type="KEGG" id="tog:HNI00_00065"/>
<dbReference type="GO" id="GO:0050567">
    <property type="term" value="F:glutaminyl-tRNA synthase (glutamine-hydrolyzing) activity"/>
    <property type="evidence" value="ECO:0007669"/>
    <property type="project" value="UniProtKB-UniRule"/>
</dbReference>
<name>A0AA97BBI9_9CYAN</name>
<keyword evidence="1 2" id="KW-0648">Protein biosynthesis</keyword>
<dbReference type="GO" id="GO:0006450">
    <property type="term" value="P:regulation of translational fidelity"/>
    <property type="evidence" value="ECO:0007669"/>
    <property type="project" value="InterPro"/>
</dbReference>
<keyword evidence="2" id="KW-0436">Ligase</keyword>
<reference evidence="3" key="1">
    <citation type="submission" date="2020-05" db="EMBL/GenBank/DDBJ databases">
        <authorList>
            <person name="Zhu T."/>
            <person name="Keshari N."/>
            <person name="Lu X."/>
        </authorList>
    </citation>
    <scope>NUCLEOTIDE SEQUENCE</scope>
    <source>
        <strain evidence="3">NK1-22</strain>
    </source>
</reference>
<dbReference type="EC" id="6.3.5.-" evidence="2"/>
<dbReference type="RefSeq" id="WP_297076053.1">
    <property type="nucleotide sequence ID" value="NZ_CP053540.1"/>
</dbReference>
<organism evidence="3">
    <name type="scientific">Thermoleptolyngbya oregonensis NK1-22</name>
    <dbReference type="NCBI Taxonomy" id="2547457"/>
    <lineage>
        <taxon>Bacteria</taxon>
        <taxon>Bacillati</taxon>
        <taxon>Cyanobacteriota</taxon>
        <taxon>Cyanophyceae</taxon>
        <taxon>Oculatellales</taxon>
        <taxon>Oculatellaceae</taxon>
        <taxon>Thermoleptolyngbya</taxon>
    </lineage>
</organism>
<evidence type="ECO:0000313" key="3">
    <source>
        <dbReference type="EMBL" id="WOB41754.1"/>
    </source>
</evidence>
<sequence length="97" mass="10934">MLDREQVHKVAHLARLALTPAEEEQFTTQLGSILEYFEQLNELDTRDVPPTTRAIDVSNVVRPDVLQPYPDREAILDSAPDRDGEFFKVPQIMGGGD</sequence>
<dbReference type="EMBL" id="CP053540">
    <property type="protein sequence ID" value="WOB41754.1"/>
    <property type="molecule type" value="Genomic_DNA"/>
</dbReference>
<comment type="catalytic activity">
    <reaction evidence="2">
        <text>L-glutamyl-tRNA(Gln) + L-glutamine + ATP + H2O = L-glutaminyl-tRNA(Gln) + L-glutamate + ADP + phosphate + H(+)</text>
        <dbReference type="Rhea" id="RHEA:17521"/>
        <dbReference type="Rhea" id="RHEA-COMP:9681"/>
        <dbReference type="Rhea" id="RHEA-COMP:9684"/>
        <dbReference type="ChEBI" id="CHEBI:15377"/>
        <dbReference type="ChEBI" id="CHEBI:15378"/>
        <dbReference type="ChEBI" id="CHEBI:29985"/>
        <dbReference type="ChEBI" id="CHEBI:30616"/>
        <dbReference type="ChEBI" id="CHEBI:43474"/>
        <dbReference type="ChEBI" id="CHEBI:58359"/>
        <dbReference type="ChEBI" id="CHEBI:78520"/>
        <dbReference type="ChEBI" id="CHEBI:78521"/>
        <dbReference type="ChEBI" id="CHEBI:456216"/>
    </reaction>
</comment>
<dbReference type="InterPro" id="IPR036113">
    <property type="entry name" value="Asp/Glu-ADT_sf_sub_c"/>
</dbReference>
<comment type="subunit">
    <text evidence="2">Heterotrimer of A, B and C subunits.</text>
</comment>
<gene>
    <name evidence="2 3" type="primary">gatC</name>
    <name evidence="3" type="ORF">HNI00_00065</name>
</gene>
<proteinExistence type="inferred from homology"/>
<dbReference type="GO" id="GO:0006412">
    <property type="term" value="P:translation"/>
    <property type="evidence" value="ECO:0007669"/>
    <property type="project" value="UniProtKB-UniRule"/>
</dbReference>
<evidence type="ECO:0000256" key="1">
    <source>
        <dbReference type="ARBA" id="ARBA00022917"/>
    </source>
</evidence>
<dbReference type="InterPro" id="IPR003837">
    <property type="entry name" value="GatC"/>
</dbReference>
<dbReference type="Pfam" id="PF02686">
    <property type="entry name" value="GatC"/>
    <property type="match status" value="1"/>
</dbReference>
<protein>
    <recommendedName>
        <fullName evidence="2">Aspartyl/glutamyl-tRNA(Asn/Gln) amidotransferase subunit C</fullName>
        <shortName evidence="2">Asp/Glu-ADT subunit C</shortName>
        <ecNumber evidence="2">6.3.5.-</ecNumber>
    </recommendedName>
</protein>
<dbReference type="NCBIfam" id="TIGR00135">
    <property type="entry name" value="gatC"/>
    <property type="match status" value="1"/>
</dbReference>
<comment type="function">
    <text evidence="2">Allows the formation of correctly charged Asn-tRNA(Asn) or Gln-tRNA(Gln) through the transamidation of misacylated Asp-tRNA(Asn) or Glu-tRNA(Gln) in organisms which lack either or both of asparaginyl-tRNA or glutaminyl-tRNA synthetases. The reaction takes place in the presence of glutamine and ATP through an activated phospho-Asp-tRNA(Asn) or phospho-Glu-tRNA(Gln).</text>
</comment>
<dbReference type="PANTHER" id="PTHR15004:SF0">
    <property type="entry name" value="GLUTAMYL-TRNA(GLN) AMIDOTRANSFERASE SUBUNIT C, MITOCHONDRIAL"/>
    <property type="match status" value="1"/>
</dbReference>
<comment type="similarity">
    <text evidence="2">Belongs to the GatC family.</text>
</comment>
<keyword evidence="2" id="KW-0067">ATP-binding</keyword>
<dbReference type="AlphaFoldDB" id="A0AA97BBI9"/>
<accession>A0AA97BBI9</accession>
<dbReference type="GO" id="GO:0070681">
    <property type="term" value="P:glutaminyl-tRNAGln biosynthesis via transamidation"/>
    <property type="evidence" value="ECO:0007669"/>
    <property type="project" value="TreeGrafter"/>
</dbReference>
<dbReference type="SUPFAM" id="SSF141000">
    <property type="entry name" value="Glu-tRNAGln amidotransferase C subunit"/>
    <property type="match status" value="1"/>
</dbReference>
<dbReference type="PANTHER" id="PTHR15004">
    <property type="entry name" value="GLUTAMYL-TRNA(GLN) AMIDOTRANSFERASE SUBUNIT C, MITOCHONDRIAL"/>
    <property type="match status" value="1"/>
</dbReference>
<comment type="catalytic activity">
    <reaction evidence="2">
        <text>L-aspartyl-tRNA(Asn) + L-glutamine + ATP + H2O = L-asparaginyl-tRNA(Asn) + L-glutamate + ADP + phosphate + 2 H(+)</text>
        <dbReference type="Rhea" id="RHEA:14513"/>
        <dbReference type="Rhea" id="RHEA-COMP:9674"/>
        <dbReference type="Rhea" id="RHEA-COMP:9677"/>
        <dbReference type="ChEBI" id="CHEBI:15377"/>
        <dbReference type="ChEBI" id="CHEBI:15378"/>
        <dbReference type="ChEBI" id="CHEBI:29985"/>
        <dbReference type="ChEBI" id="CHEBI:30616"/>
        <dbReference type="ChEBI" id="CHEBI:43474"/>
        <dbReference type="ChEBI" id="CHEBI:58359"/>
        <dbReference type="ChEBI" id="CHEBI:78515"/>
        <dbReference type="ChEBI" id="CHEBI:78516"/>
        <dbReference type="ChEBI" id="CHEBI:456216"/>
    </reaction>
</comment>
<evidence type="ECO:0000256" key="2">
    <source>
        <dbReference type="HAMAP-Rule" id="MF_00122"/>
    </source>
</evidence>
<keyword evidence="2" id="KW-0547">Nucleotide-binding</keyword>